<dbReference type="PANTHER" id="PTHR22904">
    <property type="entry name" value="TPR REPEAT CONTAINING PROTEIN"/>
    <property type="match status" value="1"/>
</dbReference>
<dbReference type="Gene3D" id="1.25.40.10">
    <property type="entry name" value="Tetratricopeptide repeat domain"/>
    <property type="match status" value="1"/>
</dbReference>
<evidence type="ECO:0000256" key="3">
    <source>
        <dbReference type="PROSITE-ProRule" id="PRU00339"/>
    </source>
</evidence>
<evidence type="ECO:0000256" key="2">
    <source>
        <dbReference type="ARBA" id="ARBA00022803"/>
    </source>
</evidence>
<proteinExistence type="predicted"/>
<feature type="repeat" description="TPR" evidence="3">
    <location>
        <begin position="24"/>
        <end position="57"/>
    </location>
</feature>
<protein>
    <submittedName>
        <fullName evidence="4">Uncharacterized protein</fullName>
    </submittedName>
</protein>
<name>A0A6B2L400_9EUKA</name>
<dbReference type="AlphaFoldDB" id="A0A6B2L400"/>
<evidence type="ECO:0000313" key="4">
    <source>
        <dbReference type="EMBL" id="NDV31676.1"/>
    </source>
</evidence>
<dbReference type="GO" id="GO:0051879">
    <property type="term" value="F:Hsp90 protein binding"/>
    <property type="evidence" value="ECO:0007669"/>
    <property type="project" value="TreeGrafter"/>
</dbReference>
<keyword evidence="2 3" id="KW-0802">TPR repeat</keyword>
<sequence length="408" mass="46181">MHIEQYELALWDSERCVQISPDLVKAHFRRGKSLLGLGQYAEAVDALTFALKLKKNNKEIRDTLQIATIQKNEKGNCISSEFYKLNGCDVLKYLEDVSFLSKAAILLAHLYHLFKKYYAKELDIHSRHELLGCDAEDLGNRLHYWSLHVDLKNLMEVPGVLPLLFECDLISDHLKSSDGKELNDLEDLSCHQFSLFVSAVLSRLVIQGNAKYGVRALKRLIVLDSNKLVRDSVGGPLTLATLQASGHGGWGLPRMPGLRQLFIQYGGLRCVALDSKEDITFQSICSKILAEVTIAEWEKQSVSLLEVILSHFILPSLDSTVKLIRNSAVGVFSRIYAIPEIRDLSFEEWAKNTEKAELADFCMIVTSRHKILTKREQTKNKGIVSDTERGEKIARFWVALPIKQRSLR</sequence>
<dbReference type="SUPFAM" id="SSF48452">
    <property type="entry name" value="TPR-like"/>
    <property type="match status" value="1"/>
</dbReference>
<dbReference type="InterPro" id="IPR019734">
    <property type="entry name" value="TPR_rpt"/>
</dbReference>
<dbReference type="PANTHER" id="PTHR22904:SF523">
    <property type="entry name" value="STRESS-INDUCED-PHOSPHOPROTEIN 1"/>
    <property type="match status" value="1"/>
</dbReference>
<reference evidence="4" key="1">
    <citation type="journal article" date="2020" name="J. Eukaryot. Microbiol.">
        <title>De novo Sequencing, Assembly and Annotation of the Transcriptome for the Free-Living Testate Amoeba Arcella intermedia.</title>
        <authorList>
            <person name="Ribeiro G.M."/>
            <person name="Porfirio-Sousa A.L."/>
            <person name="Maurer-Alcala X.X."/>
            <person name="Katz L.A."/>
            <person name="Lahr D.J.G."/>
        </authorList>
    </citation>
    <scope>NUCLEOTIDE SEQUENCE</scope>
</reference>
<keyword evidence="1" id="KW-0677">Repeat</keyword>
<dbReference type="SMART" id="SM00028">
    <property type="entry name" value="TPR"/>
    <property type="match status" value="1"/>
</dbReference>
<dbReference type="EMBL" id="GIBP01002707">
    <property type="protein sequence ID" value="NDV31676.1"/>
    <property type="molecule type" value="Transcribed_RNA"/>
</dbReference>
<organism evidence="4">
    <name type="scientific">Arcella intermedia</name>
    <dbReference type="NCBI Taxonomy" id="1963864"/>
    <lineage>
        <taxon>Eukaryota</taxon>
        <taxon>Amoebozoa</taxon>
        <taxon>Tubulinea</taxon>
        <taxon>Elardia</taxon>
        <taxon>Arcellinida</taxon>
        <taxon>Sphaerothecina</taxon>
        <taxon>Arcellidae</taxon>
        <taxon>Arcella</taxon>
    </lineage>
</organism>
<evidence type="ECO:0000256" key="1">
    <source>
        <dbReference type="ARBA" id="ARBA00022737"/>
    </source>
</evidence>
<dbReference type="PROSITE" id="PS50005">
    <property type="entry name" value="TPR"/>
    <property type="match status" value="1"/>
</dbReference>
<dbReference type="InterPro" id="IPR011990">
    <property type="entry name" value="TPR-like_helical_dom_sf"/>
</dbReference>
<accession>A0A6B2L400</accession>